<dbReference type="Proteomes" id="UP000653797">
    <property type="component" value="Unassembled WGS sequence"/>
</dbReference>
<dbReference type="AlphaFoldDB" id="A0A927B7I7"/>
<dbReference type="RefSeq" id="WP_191042764.1">
    <property type="nucleotide sequence ID" value="NZ_JACXAA010000017.1"/>
</dbReference>
<evidence type="ECO:0000313" key="2">
    <source>
        <dbReference type="EMBL" id="MBD2757145.1"/>
    </source>
</evidence>
<sequence>MFGEHTSHGRYLETQRSTVSNLILILVGAIITLVTVDKHVNYADLPAILLLLGIALFGIVFSAKHYPTCSSHMERAKYYQLAIDELLPHLDDPDLAGINEHIPSKHSERVLTELKQAADESFEGYQRHRFLVLMNRSRIHWLWITLFILIVVIALFLGVVALVNPWT</sequence>
<gene>
    <name evidence="2" type="ORF">IC230_29980</name>
</gene>
<dbReference type="EMBL" id="JACXAA010000017">
    <property type="protein sequence ID" value="MBD2757145.1"/>
    <property type="molecule type" value="Genomic_DNA"/>
</dbReference>
<proteinExistence type="predicted"/>
<keyword evidence="1" id="KW-0472">Membrane</keyword>
<comment type="caution">
    <text evidence="2">The sequence shown here is derived from an EMBL/GenBank/DDBJ whole genome shotgun (WGS) entry which is preliminary data.</text>
</comment>
<accession>A0A927B7I7</accession>
<evidence type="ECO:0000313" key="3">
    <source>
        <dbReference type="Proteomes" id="UP000653797"/>
    </source>
</evidence>
<feature type="transmembrane region" description="Helical" evidence="1">
    <location>
        <begin position="42"/>
        <end position="63"/>
    </location>
</feature>
<feature type="transmembrane region" description="Helical" evidence="1">
    <location>
        <begin position="141"/>
        <end position="163"/>
    </location>
</feature>
<protein>
    <submittedName>
        <fullName evidence="2">Uncharacterized protein</fullName>
    </submittedName>
</protein>
<organism evidence="2 3">
    <name type="scientific">Spirosoma validum</name>
    <dbReference type="NCBI Taxonomy" id="2771355"/>
    <lineage>
        <taxon>Bacteria</taxon>
        <taxon>Pseudomonadati</taxon>
        <taxon>Bacteroidota</taxon>
        <taxon>Cytophagia</taxon>
        <taxon>Cytophagales</taxon>
        <taxon>Cytophagaceae</taxon>
        <taxon>Spirosoma</taxon>
    </lineage>
</organism>
<feature type="transmembrane region" description="Helical" evidence="1">
    <location>
        <begin position="18"/>
        <end position="36"/>
    </location>
</feature>
<keyword evidence="1" id="KW-1133">Transmembrane helix</keyword>
<evidence type="ECO:0000256" key="1">
    <source>
        <dbReference type="SAM" id="Phobius"/>
    </source>
</evidence>
<name>A0A927B7I7_9BACT</name>
<keyword evidence="3" id="KW-1185">Reference proteome</keyword>
<reference evidence="2" key="1">
    <citation type="submission" date="2020-09" db="EMBL/GenBank/DDBJ databases">
        <authorList>
            <person name="Kim M.K."/>
        </authorList>
    </citation>
    <scope>NUCLEOTIDE SEQUENCE</scope>
    <source>
        <strain evidence="2">BT704</strain>
    </source>
</reference>
<keyword evidence="1" id="KW-0812">Transmembrane</keyword>